<keyword evidence="9 15" id="KW-1133">Transmembrane helix</keyword>
<evidence type="ECO:0000256" key="13">
    <source>
        <dbReference type="SAM" id="Coils"/>
    </source>
</evidence>
<dbReference type="PROSITE" id="PS50042">
    <property type="entry name" value="CNMP_BINDING_3"/>
    <property type="match status" value="1"/>
</dbReference>
<evidence type="ECO:0000256" key="8">
    <source>
        <dbReference type="ARBA" id="ARBA00022958"/>
    </source>
</evidence>
<reference evidence="17 18" key="1">
    <citation type="submission" date="2021-04" db="EMBL/GenBank/DDBJ databases">
        <authorList>
            <person name="Bliznina A."/>
        </authorList>
    </citation>
    <scope>NUCLEOTIDE SEQUENCE [LARGE SCALE GENOMIC DNA]</scope>
</reference>
<feature type="compositionally biased region" description="Polar residues" evidence="14">
    <location>
        <begin position="646"/>
        <end position="655"/>
    </location>
</feature>
<keyword evidence="13" id="KW-0175">Coiled coil</keyword>
<dbReference type="InterPro" id="IPR050818">
    <property type="entry name" value="KCNH_animal-type"/>
</dbReference>
<keyword evidence="7" id="KW-0851">Voltage-gated channel</keyword>
<evidence type="ECO:0000256" key="3">
    <source>
        <dbReference type="ARBA" id="ARBA00022538"/>
    </source>
</evidence>
<keyword evidence="8" id="KW-0630">Potassium</keyword>
<dbReference type="Proteomes" id="UP001158576">
    <property type="component" value="Chromosome PAR"/>
</dbReference>
<evidence type="ECO:0000256" key="12">
    <source>
        <dbReference type="ARBA" id="ARBA00023303"/>
    </source>
</evidence>
<dbReference type="Gene3D" id="2.60.120.10">
    <property type="entry name" value="Jelly Rolls"/>
    <property type="match status" value="1"/>
</dbReference>
<evidence type="ECO:0000313" key="18">
    <source>
        <dbReference type="Proteomes" id="UP001158576"/>
    </source>
</evidence>
<evidence type="ECO:0000256" key="5">
    <source>
        <dbReference type="ARBA" id="ARBA00022692"/>
    </source>
</evidence>
<dbReference type="InterPro" id="IPR003938">
    <property type="entry name" value="K_chnl_volt-dep_EAG/ELK/ERG"/>
</dbReference>
<feature type="transmembrane region" description="Helical" evidence="15">
    <location>
        <begin position="164"/>
        <end position="184"/>
    </location>
</feature>
<keyword evidence="10" id="KW-0406">Ion transport</keyword>
<keyword evidence="12" id="KW-0407">Ion channel</keyword>
<evidence type="ECO:0000256" key="4">
    <source>
        <dbReference type="ARBA" id="ARBA00022553"/>
    </source>
</evidence>
<dbReference type="InterPro" id="IPR000595">
    <property type="entry name" value="cNMP-bd_dom"/>
</dbReference>
<dbReference type="InterPro" id="IPR003949">
    <property type="entry name" value="K_chnl_volt-dep_EAG"/>
</dbReference>
<evidence type="ECO:0000256" key="1">
    <source>
        <dbReference type="ARBA" id="ARBA00004141"/>
    </source>
</evidence>
<feature type="domain" description="Cyclic nucleotide-binding" evidence="16">
    <location>
        <begin position="296"/>
        <end position="400"/>
    </location>
</feature>
<dbReference type="PANTHER" id="PTHR10217:SF435">
    <property type="entry name" value="POTASSIUM VOLTAGE-GATED CHANNEL PROTEIN EAG"/>
    <property type="match status" value="1"/>
</dbReference>
<comment type="subcellular location">
    <subcellularLocation>
        <location evidence="1">Membrane</location>
        <topology evidence="1">Multi-pass membrane protein</topology>
    </subcellularLocation>
</comment>
<feature type="transmembrane region" description="Helical" evidence="15">
    <location>
        <begin position="94"/>
        <end position="118"/>
    </location>
</feature>
<feature type="coiled-coil region" evidence="13">
    <location>
        <begin position="539"/>
        <end position="566"/>
    </location>
</feature>
<keyword evidence="18" id="KW-1185">Reference proteome</keyword>
<dbReference type="Gene3D" id="1.10.287.70">
    <property type="match status" value="1"/>
</dbReference>
<evidence type="ECO:0000256" key="14">
    <source>
        <dbReference type="SAM" id="MobiDB-lite"/>
    </source>
</evidence>
<feature type="compositionally biased region" description="Basic residues" evidence="14">
    <location>
        <begin position="612"/>
        <end position="623"/>
    </location>
</feature>
<dbReference type="Pfam" id="PF00027">
    <property type="entry name" value="cNMP_binding"/>
    <property type="match status" value="1"/>
</dbReference>
<dbReference type="Pfam" id="PF00520">
    <property type="entry name" value="Ion_trans"/>
    <property type="match status" value="1"/>
</dbReference>
<keyword evidence="11 15" id="KW-0472">Membrane</keyword>
<feature type="region of interest" description="Disordered" evidence="14">
    <location>
        <begin position="466"/>
        <end position="529"/>
    </location>
</feature>
<keyword evidence="2" id="KW-0813">Transport</keyword>
<dbReference type="InterPro" id="IPR018490">
    <property type="entry name" value="cNMP-bd_dom_sf"/>
</dbReference>
<keyword evidence="3" id="KW-0633">Potassium transport</keyword>
<dbReference type="PRINTS" id="PR01463">
    <property type="entry name" value="EAGCHANLFMLY"/>
</dbReference>
<dbReference type="EMBL" id="OU015568">
    <property type="protein sequence ID" value="CAG5088279.1"/>
    <property type="molecule type" value="Genomic_DNA"/>
</dbReference>
<name>A0ABN7S0D2_OIKDI</name>
<dbReference type="SMART" id="SM00100">
    <property type="entry name" value="cNMP"/>
    <property type="match status" value="1"/>
</dbReference>
<evidence type="ECO:0000313" key="17">
    <source>
        <dbReference type="EMBL" id="CAG5088279.1"/>
    </source>
</evidence>
<keyword evidence="4" id="KW-0597">Phosphoprotein</keyword>
<keyword evidence="6" id="KW-0631">Potassium channel</keyword>
<evidence type="ECO:0000256" key="6">
    <source>
        <dbReference type="ARBA" id="ARBA00022826"/>
    </source>
</evidence>
<feature type="transmembrane region" description="Helical" evidence="15">
    <location>
        <begin position="196"/>
        <end position="222"/>
    </location>
</feature>
<evidence type="ECO:0000256" key="15">
    <source>
        <dbReference type="SAM" id="Phobius"/>
    </source>
</evidence>
<gene>
    <name evidence="17" type="ORF">OKIOD_LOCUS3355</name>
</gene>
<keyword evidence="5 15" id="KW-0812">Transmembrane</keyword>
<protein>
    <submittedName>
        <fullName evidence="17">Oidioi.mRNA.OKI2018_I69.PAR.g11797.t1.cds</fullName>
    </submittedName>
</protein>
<evidence type="ECO:0000256" key="7">
    <source>
        <dbReference type="ARBA" id="ARBA00022882"/>
    </source>
</evidence>
<dbReference type="InterPro" id="IPR014710">
    <property type="entry name" value="RmlC-like_jellyroll"/>
</dbReference>
<dbReference type="SUPFAM" id="SSF51206">
    <property type="entry name" value="cAMP-binding domain-like"/>
    <property type="match status" value="1"/>
</dbReference>
<organism evidence="17 18">
    <name type="scientific">Oikopleura dioica</name>
    <name type="common">Tunicate</name>
    <dbReference type="NCBI Taxonomy" id="34765"/>
    <lineage>
        <taxon>Eukaryota</taxon>
        <taxon>Metazoa</taxon>
        <taxon>Chordata</taxon>
        <taxon>Tunicata</taxon>
        <taxon>Appendicularia</taxon>
        <taxon>Copelata</taxon>
        <taxon>Oikopleuridae</taxon>
        <taxon>Oikopleura</taxon>
    </lineage>
</organism>
<evidence type="ECO:0000256" key="2">
    <source>
        <dbReference type="ARBA" id="ARBA00022448"/>
    </source>
</evidence>
<dbReference type="Gene3D" id="1.10.1200.260">
    <property type="match status" value="1"/>
</dbReference>
<accession>A0ABN7S0D2</accession>
<evidence type="ECO:0000256" key="10">
    <source>
        <dbReference type="ARBA" id="ARBA00023065"/>
    </source>
</evidence>
<dbReference type="SUPFAM" id="SSF81324">
    <property type="entry name" value="Voltage-gated potassium channels"/>
    <property type="match status" value="1"/>
</dbReference>
<evidence type="ECO:0000256" key="11">
    <source>
        <dbReference type="ARBA" id="ARBA00023136"/>
    </source>
</evidence>
<dbReference type="PANTHER" id="PTHR10217">
    <property type="entry name" value="VOLTAGE AND LIGAND GATED POTASSIUM CHANNEL"/>
    <property type="match status" value="1"/>
</dbReference>
<feature type="region of interest" description="Disordered" evidence="14">
    <location>
        <begin position="601"/>
        <end position="655"/>
    </location>
</feature>
<evidence type="ECO:0000256" key="9">
    <source>
        <dbReference type="ARBA" id="ARBA00022989"/>
    </source>
</evidence>
<dbReference type="PRINTS" id="PR01464">
    <property type="entry name" value="EAGCHANNEL"/>
</dbReference>
<dbReference type="InterPro" id="IPR005821">
    <property type="entry name" value="Ion_trans_dom"/>
</dbReference>
<feature type="compositionally biased region" description="Polar residues" evidence="14">
    <location>
        <begin position="601"/>
        <end position="611"/>
    </location>
</feature>
<evidence type="ECO:0000259" key="16">
    <source>
        <dbReference type="PROSITE" id="PS50042"/>
    </source>
</evidence>
<sequence length="655" mass="73145">MTSLMSDSGEMIKDAKIIQMNYVSNWYTLDLLSCLPYDIIYFVLNNVKDTARNGIGSSDSNSSATSLFSALKVIRLLRVARVARKMDHFAEYSGVVLMILVGAFGLFGHWLACMWFAIGINTICTDEGKLMEHNWLVRFSNDISKEYKIQQGCNVTAGPEHLDAYLASLYFVMSSLTSVGFGNIAPYSPYEQSFSVVVLIFGALLYAMIFGNVTTIISQIYADMNRYHDSLNSVREFARFNSVPQNIEARIMDFMVTTWQQTKGIDTNAVINLCPKDLKADICVHLHRRVFNGHRCFLEASDACLRSLALEFQTIHVSAGDIVYHKGEYVDELSFVARGILEVLQDGEVIAVLSNGDAFGDNVWRRPLSHGPAKCVVYIRALSFTDIHVIKRASLKKVLGFYNDYAKSFDRELKLAVNVCESVHFRKIKRKKQKLVAGDSVKGGISSILAAAVNDGAMGLIPGASMEEVTDERKKELPMKSEVNNEEQKFSPAGSSKGLERSDAIETEPTSESSESENDEDEVSRKINPQVLSEISDLYSSVRDDSKRLNDQLERLEELLEGTLGVELGKKSRTESISLNSDEEVHSGGYTNTITSLIELPNKQSQTLKQMSQRKKTGQKHATKQSSLNRLAPIFQSRRLSKTEEPTNSDQESSY</sequence>
<proteinExistence type="predicted"/>
<dbReference type="CDD" id="cd00038">
    <property type="entry name" value="CAP_ED"/>
    <property type="match status" value="1"/>
</dbReference>